<dbReference type="PANTHER" id="PTHR37984">
    <property type="entry name" value="PROTEIN CBG26694"/>
    <property type="match status" value="1"/>
</dbReference>
<evidence type="ECO:0000313" key="4">
    <source>
        <dbReference type="EMBL" id="KAF2885585.1"/>
    </source>
</evidence>
<dbReference type="Pfam" id="PF17921">
    <property type="entry name" value="Integrase_H2C2"/>
    <property type="match status" value="1"/>
</dbReference>
<dbReference type="AlphaFoldDB" id="A0A8K0FYS5"/>
<proteinExistence type="predicted"/>
<evidence type="ECO:0000313" key="5">
    <source>
        <dbReference type="Proteomes" id="UP000801492"/>
    </source>
</evidence>
<keyword evidence="5" id="KW-1185">Reference proteome</keyword>
<name>A0A8K0FYS5_IGNLU</name>
<dbReference type="Proteomes" id="UP000801492">
    <property type="component" value="Unassembled WGS sequence"/>
</dbReference>
<organism evidence="4 5">
    <name type="scientific">Ignelater luminosus</name>
    <name type="common">Cucubano</name>
    <name type="synonym">Pyrophorus luminosus</name>
    <dbReference type="NCBI Taxonomy" id="2038154"/>
    <lineage>
        <taxon>Eukaryota</taxon>
        <taxon>Metazoa</taxon>
        <taxon>Ecdysozoa</taxon>
        <taxon>Arthropoda</taxon>
        <taxon>Hexapoda</taxon>
        <taxon>Insecta</taxon>
        <taxon>Pterygota</taxon>
        <taxon>Neoptera</taxon>
        <taxon>Endopterygota</taxon>
        <taxon>Coleoptera</taxon>
        <taxon>Polyphaga</taxon>
        <taxon>Elateriformia</taxon>
        <taxon>Elateroidea</taxon>
        <taxon>Elateridae</taxon>
        <taxon>Agrypninae</taxon>
        <taxon>Pyrophorini</taxon>
        <taxon>Ignelater</taxon>
    </lineage>
</organism>
<feature type="compositionally biased region" description="Polar residues" evidence="2">
    <location>
        <begin position="240"/>
        <end position="250"/>
    </location>
</feature>
<evidence type="ECO:0000256" key="1">
    <source>
        <dbReference type="ARBA" id="ARBA00012493"/>
    </source>
</evidence>
<accession>A0A8K0FYS5</accession>
<dbReference type="EC" id="2.7.7.49" evidence="1"/>
<feature type="domain" description="Integrase zinc-binding" evidence="3">
    <location>
        <begin position="1"/>
        <end position="51"/>
    </location>
</feature>
<feature type="region of interest" description="Disordered" evidence="2">
    <location>
        <begin position="220"/>
        <end position="258"/>
    </location>
</feature>
<protein>
    <recommendedName>
        <fullName evidence="1">RNA-directed DNA polymerase</fullName>
        <ecNumber evidence="1">2.7.7.49</ecNumber>
    </recommendedName>
</protein>
<gene>
    <name evidence="4" type="ORF">ILUMI_20588</name>
</gene>
<evidence type="ECO:0000259" key="3">
    <source>
        <dbReference type="Pfam" id="PF17921"/>
    </source>
</evidence>
<comment type="caution">
    <text evidence="4">The sequence shown here is derived from an EMBL/GenBank/DDBJ whole genome shotgun (WGS) entry which is preliminary data.</text>
</comment>
<dbReference type="InterPro" id="IPR050951">
    <property type="entry name" value="Retrovirus_Pol_polyprotein"/>
</dbReference>
<dbReference type="EMBL" id="VTPC01089865">
    <property type="protein sequence ID" value="KAF2885585.1"/>
    <property type="molecule type" value="Genomic_DNA"/>
</dbReference>
<reference evidence="4" key="1">
    <citation type="submission" date="2019-08" db="EMBL/GenBank/DDBJ databases">
        <title>The genome of the North American firefly Photinus pyralis.</title>
        <authorList>
            <consortium name="Photinus pyralis genome working group"/>
            <person name="Fallon T.R."/>
            <person name="Sander Lower S.E."/>
            <person name="Weng J.-K."/>
        </authorList>
    </citation>
    <scope>NUCLEOTIDE SEQUENCE</scope>
    <source>
        <strain evidence="4">TRF0915ILg1</strain>
        <tissue evidence="4">Whole body</tissue>
    </source>
</reference>
<dbReference type="GO" id="GO:0003964">
    <property type="term" value="F:RNA-directed DNA polymerase activity"/>
    <property type="evidence" value="ECO:0007669"/>
    <property type="project" value="UniProtKB-EC"/>
</dbReference>
<sequence>MREEILRQIHEGHQGIEKRKIRARSIMYWPVITQKIEDTVSRCWICEKYQKQNCKEMKYLADHGKQGKLPEQAMQSRNIRTKLPTTEEQLPPKVEKDIQHKKQLYQEKTKLHHDRHAKNLSDLEVGQSVLIRQGKEWSTNSPPEYNPDFDPIIPKIINNNKVQSQDVEKGSKVLCSRLGHDSLMEFCGRKVKYHSGCGPHEADIGESRAKTLCDYSPAVGPVPELNGNGEASKGRRNNGTEEPQPTSEPTGNDEKNSYFKKWVFKEKLLP</sequence>
<dbReference type="OrthoDB" id="8057760at2759"/>
<dbReference type="Gene3D" id="1.10.340.70">
    <property type="match status" value="1"/>
</dbReference>
<dbReference type="InterPro" id="IPR041588">
    <property type="entry name" value="Integrase_H2C2"/>
</dbReference>
<dbReference type="PANTHER" id="PTHR37984:SF7">
    <property type="entry name" value="INTEGRASE CATALYTIC DOMAIN-CONTAINING PROTEIN"/>
    <property type="match status" value="1"/>
</dbReference>
<evidence type="ECO:0000256" key="2">
    <source>
        <dbReference type="SAM" id="MobiDB-lite"/>
    </source>
</evidence>